<dbReference type="Proteomes" id="UP000674425">
    <property type="component" value="Unassembled WGS sequence"/>
</dbReference>
<sequence length="36" mass="4061">MGVFERQRSRAYTVNNGMLNTNLIHAFLPKPVAASR</sequence>
<evidence type="ECO:0000313" key="1">
    <source>
        <dbReference type="EMBL" id="CAE6832405.1"/>
    </source>
</evidence>
<comment type="caution">
    <text evidence="1">The sequence shown here is derived from an EMBL/GenBank/DDBJ whole genome shotgun (WGS) entry which is preliminary data.</text>
</comment>
<organism evidence="1 2">
    <name type="scientific">Paraburkholderia aspalathi</name>
    <dbReference type="NCBI Taxonomy" id="1324617"/>
    <lineage>
        <taxon>Bacteria</taxon>
        <taxon>Pseudomonadati</taxon>
        <taxon>Pseudomonadota</taxon>
        <taxon>Betaproteobacteria</taxon>
        <taxon>Burkholderiales</taxon>
        <taxon>Burkholderiaceae</taxon>
        <taxon>Paraburkholderia</taxon>
    </lineage>
</organism>
<evidence type="ECO:0000313" key="2">
    <source>
        <dbReference type="Proteomes" id="UP000674425"/>
    </source>
</evidence>
<gene>
    <name evidence="1" type="ORF">R69658_06346</name>
</gene>
<protein>
    <submittedName>
        <fullName evidence="1">Uncharacterized protein</fullName>
    </submittedName>
</protein>
<keyword evidence="2" id="KW-1185">Reference proteome</keyword>
<name>A0ABM8STX7_9BURK</name>
<accession>A0ABM8STX7</accession>
<reference evidence="1 2" key="1">
    <citation type="submission" date="2021-02" db="EMBL/GenBank/DDBJ databases">
        <authorList>
            <person name="Vanwijnsberghe S."/>
        </authorList>
    </citation>
    <scope>NUCLEOTIDE SEQUENCE [LARGE SCALE GENOMIC DNA]</scope>
    <source>
        <strain evidence="1 2">R-69658</strain>
    </source>
</reference>
<dbReference type="EMBL" id="CAJNAU010000086">
    <property type="protein sequence ID" value="CAE6832405.1"/>
    <property type="molecule type" value="Genomic_DNA"/>
</dbReference>
<proteinExistence type="predicted"/>